<evidence type="ECO:0000313" key="2">
    <source>
        <dbReference type="EMBL" id="MDT3425808.1"/>
    </source>
</evidence>
<gene>
    <name evidence="2" type="ORF">J2Z22_001327</name>
</gene>
<organism evidence="2 3">
    <name type="scientific">Paenibacillus forsythiae</name>
    <dbReference type="NCBI Taxonomy" id="365616"/>
    <lineage>
        <taxon>Bacteria</taxon>
        <taxon>Bacillati</taxon>
        <taxon>Bacillota</taxon>
        <taxon>Bacilli</taxon>
        <taxon>Bacillales</taxon>
        <taxon>Paenibacillaceae</taxon>
        <taxon>Paenibacillus</taxon>
    </lineage>
</organism>
<evidence type="ECO:0000256" key="1">
    <source>
        <dbReference type="SAM" id="SignalP"/>
    </source>
</evidence>
<protein>
    <recommendedName>
        <fullName evidence="4">Lipoprotein</fullName>
    </recommendedName>
</protein>
<reference evidence="2 3" key="1">
    <citation type="submission" date="2023-07" db="EMBL/GenBank/DDBJ databases">
        <title>Genomic Encyclopedia of Type Strains, Phase IV (KMG-IV): sequencing the most valuable type-strain genomes for metagenomic binning, comparative biology and taxonomic classification.</title>
        <authorList>
            <person name="Goeker M."/>
        </authorList>
    </citation>
    <scope>NUCLEOTIDE SEQUENCE [LARGE SCALE GENOMIC DNA]</scope>
    <source>
        <strain evidence="2 3">T98</strain>
    </source>
</reference>
<keyword evidence="1" id="KW-0732">Signal</keyword>
<evidence type="ECO:0000313" key="3">
    <source>
        <dbReference type="Proteomes" id="UP001248709"/>
    </source>
</evidence>
<evidence type="ECO:0008006" key="4">
    <source>
        <dbReference type="Google" id="ProtNLM"/>
    </source>
</evidence>
<dbReference type="EMBL" id="JAUSUY010000004">
    <property type="protein sequence ID" value="MDT3425808.1"/>
    <property type="molecule type" value="Genomic_DNA"/>
</dbReference>
<name>A0ABU3H4Q9_9BACL</name>
<comment type="caution">
    <text evidence="2">The sequence shown here is derived from an EMBL/GenBank/DDBJ whole genome shotgun (WGS) entry which is preliminary data.</text>
</comment>
<feature type="chain" id="PRO_5045646718" description="Lipoprotein" evidence="1">
    <location>
        <begin position="23"/>
        <end position="261"/>
    </location>
</feature>
<accession>A0ABU3H4Q9</accession>
<sequence length="261" mass="28635">MKKIKQTAQILLVLGLVLTGTACGPAVNRDGEQHAASETVTATYRVPKQSAEPCLAEIEWVDFLMINDIRYVRNNEETKEVNPGQLGAEVGRVEYMLSDNACTDHVTKNGDAAFLPAGTVIYALKGYKPEFRVAVNNKIYEVSENPNAATMGDLLDIEGKMEKVSLVSGKDGSQIGDFSEEASSEFIRDLLILKYVGFDAVYEQTKHENSVFLRVQLRDGTSLRLVYYPKGNGFSAGAFGTERLRTLIMSQRAQIKAAAGL</sequence>
<dbReference type="PROSITE" id="PS51257">
    <property type="entry name" value="PROKAR_LIPOPROTEIN"/>
    <property type="match status" value="1"/>
</dbReference>
<proteinExistence type="predicted"/>
<dbReference type="Proteomes" id="UP001248709">
    <property type="component" value="Unassembled WGS sequence"/>
</dbReference>
<keyword evidence="3" id="KW-1185">Reference proteome</keyword>
<dbReference type="RefSeq" id="WP_025702289.1">
    <property type="nucleotide sequence ID" value="NZ_JAUSUY010000004.1"/>
</dbReference>
<feature type="signal peptide" evidence="1">
    <location>
        <begin position="1"/>
        <end position="22"/>
    </location>
</feature>